<feature type="domain" description="Methyl-accepting transducer" evidence="5">
    <location>
        <begin position="321"/>
        <end position="550"/>
    </location>
</feature>
<feature type="domain" description="HAMP" evidence="6">
    <location>
        <begin position="228"/>
        <end position="281"/>
    </location>
</feature>
<dbReference type="PROSITE" id="PS50885">
    <property type="entry name" value="HAMP"/>
    <property type="match status" value="1"/>
</dbReference>
<protein>
    <recommendedName>
        <fullName evidence="9">Methyl-accepting chemotaxis protein</fullName>
    </recommendedName>
</protein>
<dbReference type="GO" id="GO:0016020">
    <property type="term" value="C:membrane"/>
    <property type="evidence" value="ECO:0007669"/>
    <property type="project" value="InterPro"/>
</dbReference>
<evidence type="ECO:0008006" key="9">
    <source>
        <dbReference type="Google" id="ProtNLM"/>
    </source>
</evidence>
<dbReference type="PRINTS" id="PR00260">
    <property type="entry name" value="CHEMTRNSDUCR"/>
</dbReference>
<name>A0A2S6NFM0_9HYPH</name>
<dbReference type="PROSITE" id="PS50111">
    <property type="entry name" value="CHEMOTAXIS_TRANSDUC_2"/>
    <property type="match status" value="1"/>
</dbReference>
<reference evidence="7 8" key="1">
    <citation type="journal article" date="2018" name="Arch. Microbiol.">
        <title>New insights into the metabolic potential of the phototrophic purple bacterium Rhodopila globiformis DSM 161(T) from its draft genome sequence and evidence for a vanadium-dependent nitrogenase.</title>
        <authorList>
            <person name="Imhoff J.F."/>
            <person name="Rahn T."/>
            <person name="Kunzel S."/>
            <person name="Neulinger S.C."/>
        </authorList>
    </citation>
    <scope>NUCLEOTIDE SEQUENCE [LARGE SCALE GENOMIC DNA]</scope>
    <source>
        <strain evidence="7 8">DSM 16996</strain>
    </source>
</reference>
<dbReference type="AlphaFoldDB" id="A0A2S6NFM0"/>
<dbReference type="Pfam" id="PF00015">
    <property type="entry name" value="MCPsignal"/>
    <property type="match status" value="1"/>
</dbReference>
<keyword evidence="4" id="KW-0472">Membrane</keyword>
<dbReference type="Proteomes" id="UP000239089">
    <property type="component" value="Unassembled WGS sequence"/>
</dbReference>
<sequence length="577" mass="59820">MRANIQTYESTDMFYRNWPIVWKVVSLLLVLGGVSLGGAYYATSQFSAIDAADTAIIDGPAAAAVNSARSVRFIALAQSAVYQSILATTEESNRAAVRAREDAIRGFDEQIAGERKLAPSLADKFDAVSRQFSGALSGPCAETIRVADEDNSPEGIVRATALMEKSCKPAFVEAIKNVAGITDALAGLRDKMSADATAQAQSSARLSLGGIFGGILLIVGLAVYLARNAIVAPIRATMEGMAALGQGQLGIVVTGGDRGDEIGAMARTLEVLREKLKAAEKTRLAVVAREQEERVLLARREKLSHDFITRMQALAGGFTKSSGEVAESAHSLSAAAEETSRQAEAVSGAAQQAAANVQTVASASEELTASVREITLQVNQSAKVADAAFNEAQSSNSRIAALAEAASSIGDVINLIRGIADQTNLLSLNATIEAARAGEAGKGFAVVATEVKLLASQTAKATADIAARISEIQSATGDTVKSMNEIGAIITNIKETTSVIASAVEQQGAATIEISRNCHEAAAGTVQVNDNIAGVGQAAEMTGSASVQLMTLSTGLSKQAVDLRQVVEGFVKDFAAA</sequence>
<evidence type="ECO:0000256" key="3">
    <source>
        <dbReference type="PROSITE-ProRule" id="PRU00284"/>
    </source>
</evidence>
<dbReference type="PANTHER" id="PTHR32089">
    <property type="entry name" value="METHYL-ACCEPTING CHEMOTAXIS PROTEIN MCPB"/>
    <property type="match status" value="1"/>
</dbReference>
<proteinExistence type="inferred from homology"/>
<keyword evidence="4" id="KW-1133">Transmembrane helix</keyword>
<keyword evidence="4" id="KW-0812">Transmembrane</keyword>
<feature type="transmembrane region" description="Helical" evidence="4">
    <location>
        <begin position="206"/>
        <end position="226"/>
    </location>
</feature>
<dbReference type="InterPro" id="IPR003660">
    <property type="entry name" value="HAMP_dom"/>
</dbReference>
<dbReference type="SUPFAM" id="SSF58104">
    <property type="entry name" value="Methyl-accepting chemotaxis protein (MCP) signaling domain"/>
    <property type="match status" value="1"/>
</dbReference>
<dbReference type="SMART" id="SM00304">
    <property type="entry name" value="HAMP"/>
    <property type="match status" value="1"/>
</dbReference>
<dbReference type="GO" id="GO:0004888">
    <property type="term" value="F:transmembrane signaling receptor activity"/>
    <property type="evidence" value="ECO:0007669"/>
    <property type="project" value="InterPro"/>
</dbReference>
<dbReference type="Gene3D" id="6.10.340.10">
    <property type="match status" value="1"/>
</dbReference>
<evidence type="ECO:0000259" key="6">
    <source>
        <dbReference type="PROSITE" id="PS50885"/>
    </source>
</evidence>
<accession>A0A2S6NFM0</accession>
<dbReference type="Gene3D" id="1.10.287.950">
    <property type="entry name" value="Methyl-accepting chemotaxis protein"/>
    <property type="match status" value="1"/>
</dbReference>
<evidence type="ECO:0000259" key="5">
    <source>
        <dbReference type="PROSITE" id="PS50111"/>
    </source>
</evidence>
<evidence type="ECO:0000313" key="8">
    <source>
        <dbReference type="Proteomes" id="UP000239089"/>
    </source>
</evidence>
<dbReference type="EMBL" id="NHSJ01000021">
    <property type="protein sequence ID" value="PPQ33416.1"/>
    <property type="molecule type" value="Genomic_DNA"/>
</dbReference>
<dbReference type="InterPro" id="IPR004089">
    <property type="entry name" value="MCPsignal_dom"/>
</dbReference>
<keyword evidence="8" id="KW-1185">Reference proteome</keyword>
<evidence type="ECO:0000256" key="4">
    <source>
        <dbReference type="SAM" id="Phobius"/>
    </source>
</evidence>
<dbReference type="SMART" id="SM00283">
    <property type="entry name" value="MA"/>
    <property type="match status" value="1"/>
</dbReference>
<dbReference type="GO" id="GO:0007165">
    <property type="term" value="P:signal transduction"/>
    <property type="evidence" value="ECO:0007669"/>
    <property type="project" value="UniProtKB-KW"/>
</dbReference>
<dbReference type="GO" id="GO:0006935">
    <property type="term" value="P:chemotaxis"/>
    <property type="evidence" value="ECO:0007669"/>
    <property type="project" value="InterPro"/>
</dbReference>
<evidence type="ECO:0000313" key="7">
    <source>
        <dbReference type="EMBL" id="PPQ33416.1"/>
    </source>
</evidence>
<feature type="transmembrane region" description="Helical" evidence="4">
    <location>
        <begin position="20"/>
        <end position="42"/>
    </location>
</feature>
<dbReference type="Pfam" id="PF00672">
    <property type="entry name" value="HAMP"/>
    <property type="match status" value="1"/>
</dbReference>
<comment type="caution">
    <text evidence="7">The sequence shown here is derived from an EMBL/GenBank/DDBJ whole genome shotgun (WGS) entry which is preliminary data.</text>
</comment>
<evidence type="ECO:0000256" key="2">
    <source>
        <dbReference type="ARBA" id="ARBA00029447"/>
    </source>
</evidence>
<dbReference type="InterPro" id="IPR004090">
    <property type="entry name" value="Chemotax_Me-accpt_rcpt"/>
</dbReference>
<organism evidence="7 8">
    <name type="scientific">Rhodoblastus sphagnicola</name>
    <dbReference type="NCBI Taxonomy" id="333368"/>
    <lineage>
        <taxon>Bacteria</taxon>
        <taxon>Pseudomonadati</taxon>
        <taxon>Pseudomonadota</taxon>
        <taxon>Alphaproteobacteria</taxon>
        <taxon>Hyphomicrobiales</taxon>
        <taxon>Rhodoblastaceae</taxon>
        <taxon>Rhodoblastus</taxon>
    </lineage>
</organism>
<keyword evidence="1 3" id="KW-0807">Transducer</keyword>
<comment type="similarity">
    <text evidence="2">Belongs to the methyl-accepting chemotaxis (MCP) protein family.</text>
</comment>
<evidence type="ECO:0000256" key="1">
    <source>
        <dbReference type="ARBA" id="ARBA00023224"/>
    </source>
</evidence>
<gene>
    <name evidence="7" type="ORF">CCR94_01895</name>
</gene>
<dbReference type="PANTHER" id="PTHR32089:SF112">
    <property type="entry name" value="LYSOZYME-LIKE PROTEIN-RELATED"/>
    <property type="match status" value="1"/>
</dbReference>